<sequence length="118" mass="12967">MREAKVGGAAISKMEGKLKRPGMQKTASICRVTSSFDPAKGFGLSPETPALMAPVRVRVSSFHLTPQKDGSMARHRSGSPPNKRRTRVVFTLAVRRKVVKIIPELARRSATIIQDTRN</sequence>
<keyword evidence="3" id="KW-1185">Reference proteome</keyword>
<evidence type="ECO:0000256" key="1">
    <source>
        <dbReference type="SAM" id="MobiDB-lite"/>
    </source>
</evidence>
<organism evidence="2 3">
    <name type="scientific">Nepenthes gracilis</name>
    <name type="common">Slender pitcher plant</name>
    <dbReference type="NCBI Taxonomy" id="150966"/>
    <lineage>
        <taxon>Eukaryota</taxon>
        <taxon>Viridiplantae</taxon>
        <taxon>Streptophyta</taxon>
        <taxon>Embryophyta</taxon>
        <taxon>Tracheophyta</taxon>
        <taxon>Spermatophyta</taxon>
        <taxon>Magnoliopsida</taxon>
        <taxon>eudicotyledons</taxon>
        <taxon>Gunneridae</taxon>
        <taxon>Pentapetalae</taxon>
        <taxon>Caryophyllales</taxon>
        <taxon>Nepenthaceae</taxon>
        <taxon>Nepenthes</taxon>
    </lineage>
</organism>
<name>A0AAD3T9Q8_NEPGR</name>
<comment type="caution">
    <text evidence="2">The sequence shown here is derived from an EMBL/GenBank/DDBJ whole genome shotgun (WGS) entry which is preliminary data.</text>
</comment>
<protein>
    <submittedName>
        <fullName evidence="2">Uncharacterized protein</fullName>
    </submittedName>
</protein>
<proteinExistence type="predicted"/>
<accession>A0AAD3T9Q8</accession>
<evidence type="ECO:0000313" key="3">
    <source>
        <dbReference type="Proteomes" id="UP001279734"/>
    </source>
</evidence>
<dbReference type="AlphaFoldDB" id="A0AAD3T9Q8"/>
<dbReference type="EMBL" id="BSYO01000029">
    <property type="protein sequence ID" value="GMH25510.1"/>
    <property type="molecule type" value="Genomic_DNA"/>
</dbReference>
<reference evidence="2" key="1">
    <citation type="submission" date="2023-05" db="EMBL/GenBank/DDBJ databases">
        <title>Nepenthes gracilis genome sequencing.</title>
        <authorList>
            <person name="Fukushima K."/>
        </authorList>
    </citation>
    <scope>NUCLEOTIDE SEQUENCE</scope>
    <source>
        <strain evidence="2">SING2019-196</strain>
    </source>
</reference>
<gene>
    <name evidence="2" type="ORF">Nepgr_027353</name>
</gene>
<dbReference type="Proteomes" id="UP001279734">
    <property type="component" value="Unassembled WGS sequence"/>
</dbReference>
<evidence type="ECO:0000313" key="2">
    <source>
        <dbReference type="EMBL" id="GMH25510.1"/>
    </source>
</evidence>
<feature type="compositionally biased region" description="Basic residues" evidence="1">
    <location>
        <begin position="73"/>
        <end position="85"/>
    </location>
</feature>
<feature type="region of interest" description="Disordered" evidence="1">
    <location>
        <begin position="65"/>
        <end position="85"/>
    </location>
</feature>